<name>A0ABW5NA57_9FLAO</name>
<keyword evidence="2" id="KW-1185">Reference proteome</keyword>
<evidence type="ECO:0000313" key="1">
    <source>
        <dbReference type="EMBL" id="MFD2592198.1"/>
    </source>
</evidence>
<protein>
    <submittedName>
        <fullName evidence="1">DUF2911 domain-containing protein</fullName>
    </submittedName>
</protein>
<organism evidence="1 2">
    <name type="scientific">Aquimarina hainanensis</name>
    <dbReference type="NCBI Taxonomy" id="1578017"/>
    <lineage>
        <taxon>Bacteria</taxon>
        <taxon>Pseudomonadati</taxon>
        <taxon>Bacteroidota</taxon>
        <taxon>Flavobacteriia</taxon>
        <taxon>Flavobacteriales</taxon>
        <taxon>Flavobacteriaceae</taxon>
        <taxon>Aquimarina</taxon>
    </lineage>
</organism>
<reference evidence="2" key="1">
    <citation type="journal article" date="2019" name="Int. J. Syst. Evol. Microbiol.">
        <title>The Global Catalogue of Microorganisms (GCM) 10K type strain sequencing project: providing services to taxonomists for standard genome sequencing and annotation.</title>
        <authorList>
            <consortium name="The Broad Institute Genomics Platform"/>
            <consortium name="The Broad Institute Genome Sequencing Center for Infectious Disease"/>
            <person name="Wu L."/>
            <person name="Ma J."/>
        </authorList>
    </citation>
    <scope>NUCLEOTIDE SEQUENCE [LARGE SCALE GENOMIC DNA]</scope>
    <source>
        <strain evidence="2">KCTC 42423</strain>
    </source>
</reference>
<dbReference type="Pfam" id="PF11138">
    <property type="entry name" value="DUF2911"/>
    <property type="match status" value="1"/>
</dbReference>
<dbReference type="InterPro" id="IPR021314">
    <property type="entry name" value="DUF2911"/>
</dbReference>
<gene>
    <name evidence="1" type="ORF">ACFSTE_15275</name>
</gene>
<dbReference type="EMBL" id="JBHULX010000030">
    <property type="protein sequence ID" value="MFD2592198.1"/>
    <property type="molecule type" value="Genomic_DNA"/>
</dbReference>
<dbReference type="Proteomes" id="UP001597459">
    <property type="component" value="Unassembled WGS sequence"/>
</dbReference>
<proteinExistence type="predicted"/>
<sequence>MKINILYILFLIVISRYYRQLNNLVKKGSTASKPHTITRTVVHFYGFIPYHHIWEKFSNSIPKIDHGENIVTSSQYLKIALFALIFIIPILGHSQLKTPSLSPAAMIKQTVGITDITVEYSRPSAKGRTIFGEKGLLPYNEMWRTGANSATKLTISNTILINGHLLEKGSYTLISIPGITTWQLLWYPYSKRNWTSYRKQTPILTLELPVQKNTSYKETFEIHFQDITLQGASLLLEWEYTLLTIPIQVNDHEQIMTSIKKTLTGPAPIAYFNAAVYLHESKKDLHKALEYIQKVTASTDALFFQVTREAMILKDLDKNKEALTAAKRGLMLSEKANNKDFIRLNKKIIQEVKHP</sequence>
<comment type="caution">
    <text evidence="1">The sequence shown here is derived from an EMBL/GenBank/DDBJ whole genome shotgun (WGS) entry which is preliminary data.</text>
</comment>
<evidence type="ECO:0000313" key="2">
    <source>
        <dbReference type="Proteomes" id="UP001597459"/>
    </source>
</evidence>
<dbReference type="RefSeq" id="WP_176026982.1">
    <property type="nucleotide sequence ID" value="NZ_JBHSJV010000001.1"/>
</dbReference>
<accession>A0ABW5NA57</accession>